<organism evidence="1 2">
    <name type="scientific">Avena sativa</name>
    <name type="common">Oat</name>
    <dbReference type="NCBI Taxonomy" id="4498"/>
    <lineage>
        <taxon>Eukaryota</taxon>
        <taxon>Viridiplantae</taxon>
        <taxon>Streptophyta</taxon>
        <taxon>Embryophyta</taxon>
        <taxon>Tracheophyta</taxon>
        <taxon>Spermatophyta</taxon>
        <taxon>Magnoliopsida</taxon>
        <taxon>Liliopsida</taxon>
        <taxon>Poales</taxon>
        <taxon>Poaceae</taxon>
        <taxon>BOP clade</taxon>
        <taxon>Pooideae</taxon>
        <taxon>Poodae</taxon>
        <taxon>Poeae</taxon>
        <taxon>Poeae Chloroplast Group 1 (Aveneae type)</taxon>
        <taxon>Aveninae</taxon>
        <taxon>Avena</taxon>
    </lineage>
</organism>
<name>A0ACD5UED4_AVESA</name>
<sequence length="499" mass="54214">MIRHPFNLLQLSSSSSCPPKKKLKDDLSNRSRAFAEAVVTMVWLVLLAAAINRKSEVAGLDVPDYVLILAGGTTITGICPLLACCIFNNPRTISEVTALFSAAILFSLAIWIASFTLTELSGLMVSCFAGLYLCCTMLRIFSYREESNKQCHNKKVRTKEFNTILDGSHEFLCCMTGIHFLWLESLALESPISKAGHGIIQNDLSEFIGIVNILLCSVGLCTMLIEMEPPLTCTELVHIAGPLFGFDTFMVFSIGTVVVAAMWKSLVFPVLLRLVVGSVIFIGPLIAVLVLVLHVGCPEEAGSGQGNEPPKLAPLGLTKLMVTGFLTVSISISSPDVSISNWFLVFAAAAILSGLTWRLLTQAQVKKMLENKEEIIHVTQEPPTQDDEEREMPDMKDIISTPELRTQDKEKEMSGSKEVDPSRELLEQGRVWEALENNNSNSVSRARIDKTAAIASSAKTACFCAHIFVAIATVLLLLDICNVTQSTGAAAPTPAPAHT</sequence>
<dbReference type="EnsemblPlants" id="AVESA.00010b.r2.2AG0236870.2">
    <property type="protein sequence ID" value="AVESA.00010b.r2.2AG0236870.2.CDS"/>
    <property type="gene ID" value="AVESA.00010b.r2.2AG0236870"/>
</dbReference>
<protein>
    <submittedName>
        <fullName evidence="1">Uncharacterized protein</fullName>
    </submittedName>
</protein>
<accession>A0ACD5UED4</accession>
<reference evidence="1" key="2">
    <citation type="submission" date="2025-09" db="UniProtKB">
        <authorList>
            <consortium name="EnsemblPlants"/>
        </authorList>
    </citation>
    <scope>IDENTIFICATION</scope>
</reference>
<dbReference type="Proteomes" id="UP001732700">
    <property type="component" value="Chromosome 2A"/>
</dbReference>
<reference evidence="1" key="1">
    <citation type="submission" date="2021-05" db="EMBL/GenBank/DDBJ databases">
        <authorList>
            <person name="Scholz U."/>
            <person name="Mascher M."/>
            <person name="Fiebig A."/>
        </authorList>
    </citation>
    <scope>NUCLEOTIDE SEQUENCE [LARGE SCALE GENOMIC DNA]</scope>
</reference>
<evidence type="ECO:0000313" key="1">
    <source>
        <dbReference type="EnsemblPlants" id="AVESA.00010b.r2.2AG0236870.2.CDS"/>
    </source>
</evidence>
<evidence type="ECO:0000313" key="2">
    <source>
        <dbReference type="Proteomes" id="UP001732700"/>
    </source>
</evidence>
<proteinExistence type="predicted"/>
<keyword evidence="2" id="KW-1185">Reference proteome</keyword>